<feature type="transmembrane region" description="Helical" evidence="6">
    <location>
        <begin position="37"/>
        <end position="56"/>
    </location>
</feature>
<reference evidence="8 9" key="1">
    <citation type="submission" date="2016-10" db="EMBL/GenBank/DDBJ databases">
        <authorList>
            <person name="de Groot N.N."/>
        </authorList>
    </citation>
    <scope>NUCLEOTIDE SEQUENCE [LARGE SCALE GENOMIC DNA]</scope>
    <source>
        <strain evidence="8 9">DSM 23413</strain>
    </source>
</reference>
<dbReference type="Gene3D" id="1.10.3730.20">
    <property type="match status" value="1"/>
</dbReference>
<feature type="domain" description="EamA" evidence="7">
    <location>
        <begin position="150"/>
        <end position="276"/>
    </location>
</feature>
<keyword evidence="5 6" id="KW-0472">Membrane</keyword>
<dbReference type="RefSeq" id="WP_104008574.1">
    <property type="nucleotide sequence ID" value="NZ_FNVD01000011.1"/>
</dbReference>
<feature type="transmembrane region" description="Helical" evidence="6">
    <location>
        <begin position="262"/>
        <end position="280"/>
    </location>
</feature>
<proteinExistence type="inferred from homology"/>
<feature type="domain" description="EamA" evidence="7">
    <location>
        <begin position="6"/>
        <end position="139"/>
    </location>
</feature>
<evidence type="ECO:0000256" key="6">
    <source>
        <dbReference type="SAM" id="Phobius"/>
    </source>
</evidence>
<feature type="transmembrane region" description="Helical" evidence="6">
    <location>
        <begin position="94"/>
        <end position="115"/>
    </location>
</feature>
<name>A0A1H5XI22_9RHOB</name>
<dbReference type="GO" id="GO:0016020">
    <property type="term" value="C:membrane"/>
    <property type="evidence" value="ECO:0007669"/>
    <property type="project" value="UniProtKB-SubCell"/>
</dbReference>
<feature type="transmembrane region" description="Helical" evidence="6">
    <location>
        <begin position="174"/>
        <end position="196"/>
    </location>
</feature>
<dbReference type="InterPro" id="IPR000620">
    <property type="entry name" value="EamA_dom"/>
</dbReference>
<sequence>MSPNTRGALLMMGSMAAFTLNDTCVKAAGGAVPLFQLVTIRGVLTTVLIYLLARRLGALRLRLPRRDWMLIALRCAAEVGATVFFLTALMRMPLANVTAVLQVLPLTVTLGAALFFGEQVGWRRMLAILAGFGGMLLIVRPGPEGFSLEAIYALAAVVCVTARDLSTRRMSAEVPSLTVTLFAAISVTAFSAAASIGQGWVAPGAGHAGLIASASLLILFGYLLSVMVMRVGDVSFTAPFRYTGLVWALVLGWAVFGDWPDPVTMLGATVVVATGLFTLYRERAVKAASR</sequence>
<gene>
    <name evidence="8" type="ORF">SAMN05421751_11144</name>
</gene>
<feature type="transmembrane region" description="Helical" evidence="6">
    <location>
        <begin position="240"/>
        <end position="256"/>
    </location>
</feature>
<keyword evidence="9" id="KW-1185">Reference proteome</keyword>
<accession>A0A1H5XI22</accession>
<evidence type="ECO:0000256" key="1">
    <source>
        <dbReference type="ARBA" id="ARBA00004141"/>
    </source>
</evidence>
<dbReference type="EMBL" id="FNVD01000011">
    <property type="protein sequence ID" value="SEG11372.1"/>
    <property type="molecule type" value="Genomic_DNA"/>
</dbReference>
<dbReference type="InterPro" id="IPR037185">
    <property type="entry name" value="EmrE-like"/>
</dbReference>
<evidence type="ECO:0000313" key="9">
    <source>
        <dbReference type="Proteomes" id="UP000236742"/>
    </source>
</evidence>
<feature type="transmembrane region" description="Helical" evidence="6">
    <location>
        <begin position="68"/>
        <end position="88"/>
    </location>
</feature>
<dbReference type="OrthoDB" id="9815809at2"/>
<organism evidence="8 9">
    <name type="scientific">Jhaorihella thermophila</name>
    <dbReference type="NCBI Taxonomy" id="488547"/>
    <lineage>
        <taxon>Bacteria</taxon>
        <taxon>Pseudomonadati</taxon>
        <taxon>Pseudomonadota</taxon>
        <taxon>Alphaproteobacteria</taxon>
        <taxon>Rhodobacterales</taxon>
        <taxon>Paracoccaceae</taxon>
        <taxon>Jhaorihella</taxon>
    </lineage>
</organism>
<evidence type="ECO:0000259" key="7">
    <source>
        <dbReference type="Pfam" id="PF00892"/>
    </source>
</evidence>
<dbReference type="SUPFAM" id="SSF103481">
    <property type="entry name" value="Multidrug resistance efflux transporter EmrE"/>
    <property type="match status" value="2"/>
</dbReference>
<feature type="transmembrane region" description="Helical" evidence="6">
    <location>
        <begin position="208"/>
        <end position="228"/>
    </location>
</feature>
<comment type="similarity">
    <text evidence="2">Belongs to the drug/metabolite transporter (DMT) superfamily. 10 TMS drug/metabolite exporter (DME) (TC 2.A.7.3) family.</text>
</comment>
<evidence type="ECO:0000256" key="4">
    <source>
        <dbReference type="ARBA" id="ARBA00022989"/>
    </source>
</evidence>
<evidence type="ECO:0000313" key="8">
    <source>
        <dbReference type="EMBL" id="SEG11372.1"/>
    </source>
</evidence>
<evidence type="ECO:0000256" key="3">
    <source>
        <dbReference type="ARBA" id="ARBA00022692"/>
    </source>
</evidence>
<comment type="subcellular location">
    <subcellularLocation>
        <location evidence="1">Membrane</location>
        <topology evidence="1">Multi-pass membrane protein</topology>
    </subcellularLocation>
</comment>
<dbReference type="AlphaFoldDB" id="A0A1H5XI22"/>
<protein>
    <submittedName>
        <fullName evidence="8">S-adenosylmethionine uptake transporter</fullName>
    </submittedName>
</protein>
<dbReference type="PANTHER" id="PTHR22911">
    <property type="entry name" value="ACYL-MALONYL CONDENSING ENZYME-RELATED"/>
    <property type="match status" value="1"/>
</dbReference>
<dbReference type="Pfam" id="PF00892">
    <property type="entry name" value="EamA"/>
    <property type="match status" value="2"/>
</dbReference>
<evidence type="ECO:0000256" key="2">
    <source>
        <dbReference type="ARBA" id="ARBA00009853"/>
    </source>
</evidence>
<evidence type="ECO:0000256" key="5">
    <source>
        <dbReference type="ARBA" id="ARBA00023136"/>
    </source>
</evidence>
<dbReference type="PANTHER" id="PTHR22911:SF6">
    <property type="entry name" value="SOLUTE CARRIER FAMILY 35 MEMBER G1"/>
    <property type="match status" value="1"/>
</dbReference>
<keyword evidence="3 6" id="KW-0812">Transmembrane</keyword>
<dbReference type="Proteomes" id="UP000236742">
    <property type="component" value="Unassembled WGS sequence"/>
</dbReference>
<keyword evidence="4 6" id="KW-1133">Transmembrane helix</keyword>